<dbReference type="RefSeq" id="WP_221431256.1">
    <property type="nucleotide sequence ID" value="NZ_CP081294.1"/>
</dbReference>
<evidence type="ECO:0008006" key="4">
    <source>
        <dbReference type="Google" id="ProtNLM"/>
    </source>
</evidence>
<evidence type="ECO:0000256" key="1">
    <source>
        <dbReference type="SAM" id="SignalP"/>
    </source>
</evidence>
<protein>
    <recommendedName>
        <fullName evidence="4">Lipoprotein</fullName>
    </recommendedName>
</protein>
<sequence length="164" mass="17128">MITFKRTHSAVVAAVLALSLAACGSSDTASHAANGEAGPAAVPQVDTGWAVGTDDDGAFQLKRQLNQLTLAYSLAPGSDGPRATVRASVFPCMNGEGNEMAEESFTPIDDESGQIMTVRDRIDSVIGRVASKCRIPEEVRTDITAGFDGKYFSTDSQRAAISGS</sequence>
<accession>A0ABX9A377</accession>
<proteinExistence type="predicted"/>
<evidence type="ECO:0000313" key="2">
    <source>
        <dbReference type="EMBL" id="QZD95517.1"/>
    </source>
</evidence>
<dbReference type="Proteomes" id="UP000824321">
    <property type="component" value="Chromosome"/>
</dbReference>
<evidence type="ECO:0000313" key="3">
    <source>
        <dbReference type="Proteomes" id="UP000824321"/>
    </source>
</evidence>
<dbReference type="PROSITE" id="PS51257">
    <property type="entry name" value="PROKAR_LIPOPROTEIN"/>
    <property type="match status" value="1"/>
</dbReference>
<name>A0ABX9A377_9SPHN</name>
<keyword evidence="1" id="KW-0732">Signal</keyword>
<feature type="signal peptide" evidence="1">
    <location>
        <begin position="1"/>
        <end position="24"/>
    </location>
</feature>
<keyword evidence="3" id="KW-1185">Reference proteome</keyword>
<reference evidence="2 3" key="1">
    <citation type="submission" date="2021-08" db="EMBL/GenBank/DDBJ databases">
        <title>Comparative Genomics Analysis of the Genus Qipengyuania Reveals Extensive Genetic Diversity and Metabolic Versatility, Including the Description of Fifteen Novel Species.</title>
        <authorList>
            <person name="Liu Y."/>
        </authorList>
    </citation>
    <scope>NUCLEOTIDE SEQUENCE [LARGE SCALE GENOMIC DNA]</scope>
    <source>
        <strain evidence="2 3">1NDH1</strain>
    </source>
</reference>
<gene>
    <name evidence="2" type="ORF">K3136_01950</name>
</gene>
<organism evidence="2 3">
    <name type="scientific">Qipengyuania gelatinilytica</name>
    <dbReference type="NCBI Taxonomy" id="2867231"/>
    <lineage>
        <taxon>Bacteria</taxon>
        <taxon>Pseudomonadati</taxon>
        <taxon>Pseudomonadota</taxon>
        <taxon>Alphaproteobacteria</taxon>
        <taxon>Sphingomonadales</taxon>
        <taxon>Erythrobacteraceae</taxon>
        <taxon>Qipengyuania</taxon>
    </lineage>
</organism>
<dbReference type="EMBL" id="CP081294">
    <property type="protein sequence ID" value="QZD95517.1"/>
    <property type="molecule type" value="Genomic_DNA"/>
</dbReference>
<feature type="chain" id="PRO_5046838504" description="Lipoprotein" evidence="1">
    <location>
        <begin position="25"/>
        <end position="164"/>
    </location>
</feature>